<evidence type="ECO:0000256" key="1">
    <source>
        <dbReference type="SAM" id="MobiDB-lite"/>
    </source>
</evidence>
<protein>
    <recommendedName>
        <fullName evidence="6">LPXTG cell wall anchor domain-containing protein</fullName>
    </recommendedName>
</protein>
<feature type="compositionally biased region" description="Basic and acidic residues" evidence="1">
    <location>
        <begin position="175"/>
        <end position="190"/>
    </location>
</feature>
<organism evidence="4 5">
    <name type="scientific">Corynebacterium breve</name>
    <dbReference type="NCBI Taxonomy" id="3049799"/>
    <lineage>
        <taxon>Bacteria</taxon>
        <taxon>Bacillati</taxon>
        <taxon>Actinomycetota</taxon>
        <taxon>Actinomycetes</taxon>
        <taxon>Mycobacteriales</taxon>
        <taxon>Corynebacteriaceae</taxon>
        <taxon>Corynebacterium</taxon>
    </lineage>
</organism>
<feature type="signal peptide" evidence="3">
    <location>
        <begin position="1"/>
        <end position="25"/>
    </location>
</feature>
<feature type="compositionally biased region" description="Polar residues" evidence="1">
    <location>
        <begin position="42"/>
        <end position="56"/>
    </location>
</feature>
<evidence type="ECO:0000256" key="3">
    <source>
        <dbReference type="SAM" id="SignalP"/>
    </source>
</evidence>
<evidence type="ECO:0000256" key="2">
    <source>
        <dbReference type="SAM" id="Phobius"/>
    </source>
</evidence>
<accession>A0ABY8VGK3</accession>
<dbReference type="RefSeq" id="WP_284826554.1">
    <property type="nucleotide sequence ID" value="NZ_CP126969.1"/>
</dbReference>
<keyword evidence="5" id="KW-1185">Reference proteome</keyword>
<dbReference type="Proteomes" id="UP001225598">
    <property type="component" value="Chromosome"/>
</dbReference>
<feature type="compositionally biased region" description="Acidic residues" evidence="1">
    <location>
        <begin position="191"/>
        <end position="202"/>
    </location>
</feature>
<evidence type="ECO:0000313" key="4">
    <source>
        <dbReference type="EMBL" id="WIM68786.1"/>
    </source>
</evidence>
<feature type="transmembrane region" description="Helical" evidence="2">
    <location>
        <begin position="204"/>
        <end position="225"/>
    </location>
</feature>
<proteinExistence type="predicted"/>
<evidence type="ECO:0008006" key="6">
    <source>
        <dbReference type="Google" id="ProtNLM"/>
    </source>
</evidence>
<reference evidence="4 5" key="1">
    <citation type="submission" date="2023-05" db="EMBL/GenBank/DDBJ databases">
        <title>Corynebacterium suedekumii sp. nov. and Corynebacterium breve sp. nov. isolated from raw cow's milk.</title>
        <authorList>
            <person name="Baer M.K."/>
            <person name="Mehl L."/>
            <person name="Hellmuth R."/>
            <person name="Marke G."/>
            <person name="Lipski A."/>
        </authorList>
    </citation>
    <scope>NUCLEOTIDE SEQUENCE [LARGE SCALE GENOMIC DNA]</scope>
    <source>
        <strain evidence="4 5">R4</strain>
    </source>
</reference>
<keyword evidence="3" id="KW-0732">Signal</keyword>
<name>A0ABY8VGK3_9CORY</name>
<keyword evidence="2" id="KW-0472">Membrane</keyword>
<keyword evidence="2" id="KW-0812">Transmembrane</keyword>
<evidence type="ECO:0000313" key="5">
    <source>
        <dbReference type="Proteomes" id="UP001225598"/>
    </source>
</evidence>
<feature type="region of interest" description="Disordered" evidence="1">
    <location>
        <begin position="36"/>
        <end position="68"/>
    </location>
</feature>
<dbReference type="EMBL" id="CP126969">
    <property type="protein sequence ID" value="WIM68786.1"/>
    <property type="molecule type" value="Genomic_DNA"/>
</dbReference>
<gene>
    <name evidence="4" type="ORF">QP027_05220</name>
</gene>
<feature type="region of interest" description="Disordered" evidence="1">
    <location>
        <begin position="175"/>
        <end position="204"/>
    </location>
</feature>
<sequence>MRFSRFYAIVAAAGLLSGSAPLAWASAPALENVPPVSPSVVGDSTSEGSADQSAARNSERRAATPVSKTGAEAIHLEGTIEANTLTVKEPVSKIDELLPLAAIDEDDLKLRYLDINGGIIEDVQREANIGERQVTFVYPEGQVPDNPFIVEVIRDDEIAEYVAVIIAKNADLAVPDERSEPVHSPDREATEEANELPDDDEIGAGPNVAVGLGLLLLVGGGLAVARRRRAK</sequence>
<keyword evidence="2" id="KW-1133">Transmembrane helix</keyword>
<feature type="chain" id="PRO_5046487760" description="LPXTG cell wall anchor domain-containing protein" evidence="3">
    <location>
        <begin position="26"/>
        <end position="231"/>
    </location>
</feature>